<feature type="domain" description="Carbohydrate kinase PfkB" evidence="5">
    <location>
        <begin position="8"/>
        <end position="298"/>
    </location>
</feature>
<dbReference type="GO" id="GO:0005829">
    <property type="term" value="C:cytosol"/>
    <property type="evidence" value="ECO:0007669"/>
    <property type="project" value="TreeGrafter"/>
</dbReference>
<evidence type="ECO:0000313" key="6">
    <source>
        <dbReference type="EMBL" id="RIE14099.1"/>
    </source>
</evidence>
<dbReference type="AlphaFoldDB" id="A0A398DJU6"/>
<dbReference type="Pfam" id="PF00294">
    <property type="entry name" value="PfkB"/>
    <property type="match status" value="1"/>
</dbReference>
<dbReference type="Gene3D" id="3.40.1190.20">
    <property type="match status" value="1"/>
</dbReference>
<keyword evidence="8" id="KW-1185">Reference proteome</keyword>
<dbReference type="PANTHER" id="PTHR10584:SF166">
    <property type="entry name" value="RIBOKINASE"/>
    <property type="match status" value="1"/>
</dbReference>
<evidence type="ECO:0000256" key="3">
    <source>
        <dbReference type="ARBA" id="ARBA00022777"/>
    </source>
</evidence>
<dbReference type="InterPro" id="IPR011611">
    <property type="entry name" value="PfkB_dom"/>
</dbReference>
<dbReference type="GO" id="GO:0016301">
    <property type="term" value="F:kinase activity"/>
    <property type="evidence" value="ECO:0007669"/>
    <property type="project" value="UniProtKB-KW"/>
</dbReference>
<reference evidence="8 9" key="1">
    <citation type="submission" date="2018-09" db="EMBL/GenBank/DDBJ databases">
        <title>Discovery and Ecogenomic Context for Candidatus Cryosericales, a Global Caldiserica Order Active in Thawing Permafrost.</title>
        <authorList>
            <person name="Martinez M.A."/>
            <person name="Woodcroft B.J."/>
            <person name="Ignacio Espinoza J.C."/>
            <person name="Zayed A."/>
            <person name="Singleton C.M."/>
            <person name="Boyd J."/>
            <person name="Li Y.-F."/>
            <person name="Purvine S."/>
            <person name="Maughan H."/>
            <person name="Hodgkins S.B."/>
            <person name="Anderson D."/>
            <person name="Sederholm M."/>
            <person name="Temperton B."/>
            <person name="Saleska S.R."/>
            <person name="Tyson G.W."/>
            <person name="Rich V.I."/>
        </authorList>
    </citation>
    <scope>NUCLEOTIDE SEQUENCE [LARGE SCALE GENOMIC DNA]</scope>
    <source>
        <strain evidence="7 8">SMC2</strain>
        <strain evidence="6 9">SMC3</strain>
    </source>
</reference>
<dbReference type="Proteomes" id="UP000266042">
    <property type="component" value="Unassembled WGS sequence"/>
</dbReference>
<dbReference type="InterPro" id="IPR002139">
    <property type="entry name" value="Ribo/fructo_kinase"/>
</dbReference>
<protein>
    <submittedName>
        <fullName evidence="6">Carbohydrate kinase family protein</fullName>
    </submittedName>
</protein>
<evidence type="ECO:0000259" key="5">
    <source>
        <dbReference type="Pfam" id="PF00294"/>
    </source>
</evidence>
<dbReference type="PRINTS" id="PR00990">
    <property type="entry name" value="RIBOKINASE"/>
</dbReference>
<evidence type="ECO:0000256" key="4">
    <source>
        <dbReference type="RuleBase" id="RU003704"/>
    </source>
</evidence>
<dbReference type="InterPro" id="IPR029056">
    <property type="entry name" value="Ribokinase-like"/>
</dbReference>
<evidence type="ECO:0000313" key="8">
    <source>
        <dbReference type="Proteomes" id="UP000265724"/>
    </source>
</evidence>
<dbReference type="EMBL" id="QXIX01000001">
    <property type="protein sequence ID" value="RIE15783.1"/>
    <property type="molecule type" value="Genomic_DNA"/>
</dbReference>
<name>A0A398DJU6_9BACT</name>
<dbReference type="Proteomes" id="UP000265724">
    <property type="component" value="Unassembled WGS sequence"/>
</dbReference>
<dbReference type="PANTHER" id="PTHR10584">
    <property type="entry name" value="SUGAR KINASE"/>
    <property type="match status" value="1"/>
</dbReference>
<gene>
    <name evidence="7" type="ORF">SMC2_00015</name>
    <name evidence="6" type="ORF">SMC3_02550</name>
</gene>
<dbReference type="GO" id="GO:0006796">
    <property type="term" value="P:phosphate-containing compound metabolic process"/>
    <property type="evidence" value="ECO:0007669"/>
    <property type="project" value="UniProtKB-ARBA"/>
</dbReference>
<accession>A0A398DJU6</accession>
<dbReference type="PROSITE" id="PS00583">
    <property type="entry name" value="PFKB_KINASES_1"/>
    <property type="match status" value="1"/>
</dbReference>
<proteinExistence type="inferred from homology"/>
<keyword evidence="3 4" id="KW-0418">Kinase</keyword>
<evidence type="ECO:0000256" key="2">
    <source>
        <dbReference type="ARBA" id="ARBA00022679"/>
    </source>
</evidence>
<keyword evidence="2 4" id="KW-0808">Transferase</keyword>
<sequence>MIADPMFFVTGDLNIDATTVAPILSLSGKEAQADIMLSCGGQGGNVAFFLRCQGRPVQLFGTLGTDVAGDLYVSHVARLGIAYAGNRADTPTGMVSVVQEAGSYHMYRQRGANAAVDPAAFARFVRSACKTAGDFLFVSGYSLLEESCRAALGAVLTSSVPTRPVVVMDPASIDAMSSIGRDAVLAVARLCDYLLPNEEEACWLAQEADAREAARILHRSTGATIVVKLGARGALLCSDEIIITAPGIALTPVDVTGAGDSFAAAFLSALASKSDPAIALTAAVRFSGTKVHLQGTQPEELLGYSG</sequence>
<dbReference type="InterPro" id="IPR002173">
    <property type="entry name" value="Carboh/pur_kinase_PfkB_CS"/>
</dbReference>
<evidence type="ECO:0000313" key="9">
    <source>
        <dbReference type="Proteomes" id="UP000266042"/>
    </source>
</evidence>
<dbReference type="SUPFAM" id="SSF53613">
    <property type="entry name" value="Ribokinase-like"/>
    <property type="match status" value="1"/>
</dbReference>
<comment type="caution">
    <text evidence="6">The sequence shown here is derived from an EMBL/GenBank/DDBJ whole genome shotgun (WGS) entry which is preliminary data.</text>
</comment>
<dbReference type="RefSeq" id="WP_119088137.1">
    <property type="nucleotide sequence ID" value="NZ_QXIW01000015.1"/>
</dbReference>
<dbReference type="EMBL" id="QXIW01000015">
    <property type="protein sequence ID" value="RIE14099.1"/>
    <property type="molecule type" value="Genomic_DNA"/>
</dbReference>
<organism evidence="6 9">
    <name type="scientific">Candidatus Cryosericum hinesii</name>
    <dbReference type="NCBI Taxonomy" id="2290915"/>
    <lineage>
        <taxon>Bacteria</taxon>
        <taxon>Pseudomonadati</taxon>
        <taxon>Caldisericota/Cryosericota group</taxon>
        <taxon>Candidatus Cryosericota</taxon>
        <taxon>Candidatus Cryosericia</taxon>
        <taxon>Candidatus Cryosericales</taxon>
        <taxon>Candidatus Cryosericaceae</taxon>
        <taxon>Candidatus Cryosericum</taxon>
    </lineage>
</organism>
<evidence type="ECO:0000256" key="1">
    <source>
        <dbReference type="ARBA" id="ARBA00010688"/>
    </source>
</evidence>
<dbReference type="PROSITE" id="PS00584">
    <property type="entry name" value="PFKB_KINASES_2"/>
    <property type="match status" value="1"/>
</dbReference>
<comment type="similarity">
    <text evidence="1 4">Belongs to the carbohydrate kinase PfkB family.</text>
</comment>
<evidence type="ECO:0000313" key="7">
    <source>
        <dbReference type="EMBL" id="RIE15783.1"/>
    </source>
</evidence>